<reference evidence="1" key="1">
    <citation type="submission" date="2018-01" db="EMBL/GenBank/DDBJ databases">
        <title>An insight into the sialome of Amazonian anophelines.</title>
        <authorList>
            <person name="Ribeiro J.M."/>
            <person name="Scarpassa V."/>
            <person name="Calvo E."/>
        </authorList>
    </citation>
    <scope>NUCLEOTIDE SEQUENCE</scope>
    <source>
        <tissue evidence="1">Salivary glands</tissue>
    </source>
</reference>
<protein>
    <submittedName>
        <fullName evidence="1">Putative secreted protein</fullName>
    </submittedName>
</protein>
<evidence type="ECO:0000313" key="1">
    <source>
        <dbReference type="EMBL" id="MBW63330.1"/>
    </source>
</evidence>
<sequence length="73" mass="7808">MLPRTSGPVVAFRCLALGCCCQGSMFPPITRLIDARRSFQSSDKQTRQSSAVHADRQDCIASQLLGATPSAVP</sequence>
<organism evidence="1">
    <name type="scientific">Anopheles marajoara</name>
    <dbReference type="NCBI Taxonomy" id="58244"/>
    <lineage>
        <taxon>Eukaryota</taxon>
        <taxon>Metazoa</taxon>
        <taxon>Ecdysozoa</taxon>
        <taxon>Arthropoda</taxon>
        <taxon>Hexapoda</taxon>
        <taxon>Insecta</taxon>
        <taxon>Pterygota</taxon>
        <taxon>Neoptera</taxon>
        <taxon>Endopterygota</taxon>
        <taxon>Diptera</taxon>
        <taxon>Nematocera</taxon>
        <taxon>Culicoidea</taxon>
        <taxon>Culicidae</taxon>
        <taxon>Anophelinae</taxon>
        <taxon>Anopheles</taxon>
    </lineage>
</organism>
<proteinExistence type="predicted"/>
<name>A0A2M4CDD2_9DIPT</name>
<dbReference type="AlphaFoldDB" id="A0A2M4CDD2"/>
<accession>A0A2M4CDD2</accession>
<dbReference type="EMBL" id="GGFJ01014189">
    <property type="protein sequence ID" value="MBW63330.1"/>
    <property type="molecule type" value="Transcribed_RNA"/>
</dbReference>